<dbReference type="Proteomes" id="UP000017820">
    <property type="component" value="Unassembled WGS sequence"/>
</dbReference>
<keyword evidence="1" id="KW-0472">Membrane</keyword>
<feature type="transmembrane region" description="Helical" evidence="1">
    <location>
        <begin position="91"/>
        <end position="113"/>
    </location>
</feature>
<dbReference type="EMBL" id="AUSV01000091">
    <property type="protein sequence ID" value="ESP91801.1"/>
    <property type="molecule type" value="Genomic_DNA"/>
</dbReference>
<dbReference type="AlphaFoldDB" id="V4H307"/>
<feature type="transmembrane region" description="Helical" evidence="1">
    <location>
        <begin position="12"/>
        <end position="36"/>
    </location>
</feature>
<reference evidence="2 3" key="1">
    <citation type="submission" date="2013-07" db="EMBL/GenBank/DDBJ databases">
        <title>Draft genome sequence of Pseudoalteromonas luteoviolacea 2ta16.</title>
        <authorList>
            <person name="Allen E.E."/>
            <person name="Azam F."/>
            <person name="Podell S."/>
        </authorList>
    </citation>
    <scope>NUCLEOTIDE SEQUENCE [LARGE SCALE GENOMIC DNA]</scope>
    <source>
        <strain evidence="2 3">2ta16</strain>
    </source>
</reference>
<evidence type="ECO:0000313" key="3">
    <source>
        <dbReference type="Proteomes" id="UP000017820"/>
    </source>
</evidence>
<comment type="caution">
    <text evidence="2">The sequence shown here is derived from an EMBL/GenBank/DDBJ whole genome shotgun (WGS) entry which is preliminary data.</text>
</comment>
<proteinExistence type="predicted"/>
<gene>
    <name evidence="2" type="ORF">PL2TA16_05292</name>
</gene>
<name>V4H307_PSEL2</name>
<sequence>MVMYVKQEVGGVMKFMAIVISSLLILLLFSWLSIPLTTLGLSELFQGLGWVGIELFGFLLLMIVGFAIVALLSVGILGVGLVVLIGLVLAFLFNSAMIAIPLFLLVTLAWLVFEKSAEH</sequence>
<evidence type="ECO:0000256" key="1">
    <source>
        <dbReference type="SAM" id="Phobius"/>
    </source>
</evidence>
<feature type="transmembrane region" description="Helical" evidence="1">
    <location>
        <begin position="56"/>
        <end position="84"/>
    </location>
</feature>
<dbReference type="PATRIC" id="fig|1353533.3.peg.3892"/>
<protein>
    <submittedName>
        <fullName evidence="2">Uncharacterized protein</fullName>
    </submittedName>
</protein>
<organism evidence="2 3">
    <name type="scientific">Pseudoalteromonas luteoviolacea (strain 2ta16)</name>
    <dbReference type="NCBI Taxonomy" id="1353533"/>
    <lineage>
        <taxon>Bacteria</taxon>
        <taxon>Pseudomonadati</taxon>
        <taxon>Pseudomonadota</taxon>
        <taxon>Gammaproteobacteria</taxon>
        <taxon>Alteromonadales</taxon>
        <taxon>Pseudoalteromonadaceae</taxon>
        <taxon>Pseudoalteromonas</taxon>
    </lineage>
</organism>
<keyword evidence="1" id="KW-1133">Transmembrane helix</keyword>
<accession>V4H307</accession>
<evidence type="ECO:0000313" key="2">
    <source>
        <dbReference type="EMBL" id="ESP91801.1"/>
    </source>
</evidence>
<keyword evidence="1" id="KW-0812">Transmembrane</keyword>